<dbReference type="InterPro" id="IPR036397">
    <property type="entry name" value="RNaseH_sf"/>
</dbReference>
<protein>
    <recommendedName>
        <fullName evidence="1">Integrase catalytic domain-containing protein</fullName>
    </recommendedName>
</protein>
<dbReference type="Pfam" id="PF17921">
    <property type="entry name" value="Integrase_H2C2"/>
    <property type="match status" value="1"/>
</dbReference>
<gene>
    <name evidence="2" type="ORF">NTEN_LOCUS4533</name>
</gene>
<dbReference type="Pfam" id="PF05380">
    <property type="entry name" value="Peptidase_A17"/>
    <property type="match status" value="1"/>
</dbReference>
<accession>A0A6H5G666</accession>
<dbReference type="OrthoDB" id="6624999at2759"/>
<dbReference type="PANTHER" id="PTHR47331">
    <property type="entry name" value="PHD-TYPE DOMAIN-CONTAINING PROTEIN"/>
    <property type="match status" value="1"/>
</dbReference>
<dbReference type="GO" id="GO:0015074">
    <property type="term" value="P:DNA integration"/>
    <property type="evidence" value="ECO:0007669"/>
    <property type="project" value="InterPro"/>
</dbReference>
<feature type="non-terminal residue" evidence="2">
    <location>
        <position position="1"/>
    </location>
</feature>
<reference evidence="2 3" key="1">
    <citation type="submission" date="2020-02" db="EMBL/GenBank/DDBJ databases">
        <authorList>
            <person name="Ferguson B K."/>
        </authorList>
    </citation>
    <scope>NUCLEOTIDE SEQUENCE [LARGE SCALE GENOMIC DNA]</scope>
</reference>
<dbReference type="InterPro" id="IPR043502">
    <property type="entry name" value="DNA/RNA_pol_sf"/>
</dbReference>
<dbReference type="InterPro" id="IPR040676">
    <property type="entry name" value="DUF5641"/>
</dbReference>
<dbReference type="PROSITE" id="PS50994">
    <property type="entry name" value="INTEGRASE"/>
    <property type="match status" value="1"/>
</dbReference>
<dbReference type="GO" id="GO:0071897">
    <property type="term" value="P:DNA biosynthetic process"/>
    <property type="evidence" value="ECO:0007669"/>
    <property type="project" value="UniProtKB-ARBA"/>
</dbReference>
<dbReference type="Pfam" id="PF18701">
    <property type="entry name" value="DUF5641"/>
    <property type="match status" value="1"/>
</dbReference>
<dbReference type="InterPro" id="IPR041588">
    <property type="entry name" value="Integrase_H2C2"/>
</dbReference>
<proteinExistence type="predicted"/>
<evidence type="ECO:0000313" key="3">
    <source>
        <dbReference type="Proteomes" id="UP000479000"/>
    </source>
</evidence>
<dbReference type="InterPro" id="IPR008042">
    <property type="entry name" value="Retrotrans_Pao"/>
</dbReference>
<keyword evidence="3" id="KW-1185">Reference proteome</keyword>
<evidence type="ECO:0000313" key="2">
    <source>
        <dbReference type="EMBL" id="CAA9998250.1"/>
    </source>
</evidence>
<dbReference type="Gene3D" id="1.10.340.70">
    <property type="match status" value="1"/>
</dbReference>
<dbReference type="Proteomes" id="UP000479000">
    <property type="component" value="Unassembled WGS sequence"/>
</dbReference>
<feature type="domain" description="Integrase catalytic" evidence="1">
    <location>
        <begin position="496"/>
        <end position="699"/>
    </location>
</feature>
<dbReference type="InterPro" id="IPR001584">
    <property type="entry name" value="Integrase_cat-core"/>
</dbReference>
<sequence>VNGSFVIVLKSRIGTEPQKKLFLIHIYSESLPEQVSVCPCVRGIHTAPTELMQFFELNIVTFGLSCSPFLAQRVLRQHALNHQQMYPEAAHIVLNNTYIDDATAGNDSLSHLIAVKAQLIEMLRLGGFELGKWTSNHPALLEATSSGERMVRLCQDSEDTTKILGMHWNPAVDSFSYDVRSPPLGFTRRILLSSMARLYDPLGYIGPVVFQAKRLLQLTWTADLGCPTSCPTLYSLRGDNSSRNYLCCPTSPSRDPYLNLRVSGSCSSLATLQPLGPEWCLRAIDQWPRPTAFPTEDLPEIKRSARALLALAPPVSAQFLDCARRHSSFPRFVRSIAYVKRFLHNTRVPSDRAHLRASGPISSVEFEEANHHFIKRLQHYFYADAFLKPFNQLPVDLRRLNVFVDDTGLARVGGRLTNAPVTYDQKHQILLPRQSFYTNLIIHHYHLLNHHIGPAALLATIRGRYWIPGAKSEIRRIRHKCIICSRFSRSNVIPLMGLLPKSRFSNTRAFLVTGVDFAGPFLYRASHLRKAPVQKAYLCLFLCMSTRAVHLEVAVGLSVEAFMDTFERFIMRRGKPAEMLSDGGTNFRGSDRYLREVIELFSSEDTKSQLIRYTAPQGIKWNFNPPSSPHFGGGWEVSIRMVKGLIFKTFGTTSFTILELMTAFTKVEGILNSRPLQALSSDPEDLEPLTPGHFLIGQPITALPEPDLQIIPQGRLNQWQQIRERVQYFWGRWKTEYLNSLQTRPKWDRQVIEQTNEASRNIDSSDPVLQVGRVLNAQMDWLHIIDESSSRIQESLDSISKMHNRLKKDPEHPSLVELIVNGSIVIVLKSRIGSELQKKLFLIHTYSESLPEQVSVCPLVRSRTRICNKNFSPVRRTLYAVSSKGRRRIKQPQREYAIVEHQAKICDAGEKRRTGNDNRQPANSFTPEQHQWIRILRSSFHRRGLLGKHNVQYLMLGMIVSQIQILRQTRVCKHVYAKPCCRYNKTLSLFRV</sequence>
<dbReference type="EMBL" id="CADCXU010006720">
    <property type="protein sequence ID" value="CAA9998250.1"/>
    <property type="molecule type" value="Genomic_DNA"/>
</dbReference>
<dbReference type="InterPro" id="IPR012337">
    <property type="entry name" value="RNaseH-like_sf"/>
</dbReference>
<evidence type="ECO:0000259" key="1">
    <source>
        <dbReference type="PROSITE" id="PS50994"/>
    </source>
</evidence>
<organism evidence="2 3">
    <name type="scientific">Nesidiocoris tenuis</name>
    <dbReference type="NCBI Taxonomy" id="355587"/>
    <lineage>
        <taxon>Eukaryota</taxon>
        <taxon>Metazoa</taxon>
        <taxon>Ecdysozoa</taxon>
        <taxon>Arthropoda</taxon>
        <taxon>Hexapoda</taxon>
        <taxon>Insecta</taxon>
        <taxon>Pterygota</taxon>
        <taxon>Neoptera</taxon>
        <taxon>Paraneoptera</taxon>
        <taxon>Hemiptera</taxon>
        <taxon>Heteroptera</taxon>
        <taxon>Panheteroptera</taxon>
        <taxon>Cimicomorpha</taxon>
        <taxon>Miridae</taxon>
        <taxon>Dicyphina</taxon>
        <taxon>Nesidiocoris</taxon>
    </lineage>
</organism>
<dbReference type="GO" id="GO:0042575">
    <property type="term" value="C:DNA polymerase complex"/>
    <property type="evidence" value="ECO:0007669"/>
    <property type="project" value="UniProtKB-ARBA"/>
</dbReference>
<dbReference type="GO" id="GO:0003676">
    <property type="term" value="F:nucleic acid binding"/>
    <property type="evidence" value="ECO:0007669"/>
    <property type="project" value="InterPro"/>
</dbReference>
<dbReference type="SUPFAM" id="SSF56672">
    <property type="entry name" value="DNA/RNA polymerases"/>
    <property type="match status" value="1"/>
</dbReference>
<dbReference type="SUPFAM" id="SSF53098">
    <property type="entry name" value="Ribonuclease H-like"/>
    <property type="match status" value="1"/>
</dbReference>
<dbReference type="Gene3D" id="3.30.420.10">
    <property type="entry name" value="Ribonuclease H-like superfamily/Ribonuclease H"/>
    <property type="match status" value="1"/>
</dbReference>
<dbReference type="PANTHER" id="PTHR47331:SF1">
    <property type="entry name" value="GAG-LIKE PROTEIN"/>
    <property type="match status" value="1"/>
</dbReference>
<name>A0A6H5G666_9HEMI</name>
<dbReference type="AlphaFoldDB" id="A0A6H5G666"/>